<feature type="compositionally biased region" description="Polar residues" evidence="1">
    <location>
        <begin position="1"/>
        <end position="10"/>
    </location>
</feature>
<keyword evidence="3" id="KW-1185">Reference proteome</keyword>
<comment type="caution">
    <text evidence="2">The sequence shown here is derived from an EMBL/GenBank/DDBJ whole genome shotgun (WGS) entry which is preliminary data.</text>
</comment>
<name>A0A9P3F8Z4_9PEZI</name>
<evidence type="ECO:0000256" key="1">
    <source>
        <dbReference type="SAM" id="MobiDB-lite"/>
    </source>
</evidence>
<proteinExistence type="predicted"/>
<dbReference type="AlphaFoldDB" id="A0A9P3F8Z4"/>
<sequence>MAETPSPLSQSRKRRRSINEDARDQEEAKQKFRIAEHIAKRTLTHRYSDRALDMPLAFIDFEDEQDRNHLKLDALNRWDHPLQRGAAGGRREMIVASQIEMWELGKPRPPLFFAAWDVDDWNSPSYESRVGTDVQEMWDFKYEGPATIWGTLNQLGELVVRAWPDAWENPVPISDETRAILAWNTDMGALKTSVKRADAIARAFENAERSTDPDRRITRDEARLIKTYVSSYRTGLDFVKHAGWLDFHPGEHDRWQEERQAQGKLVWQRLQDAYGPLNLPSKDTLAIAAVLTVQATSKDLGAPTLKWLDESYYDAMLVLIHTRIWCSTYNSPGKNSIQGFPFDYSDTPLALVDNAGKEKQGVKELLDEWKKLCNKGIVTTSKDLEHLQSASPIAADALKSRLRHHKDETGIPVSQA</sequence>
<dbReference type="OrthoDB" id="10290619at2759"/>
<dbReference type="GeneID" id="68287711"/>
<protein>
    <submittedName>
        <fullName evidence="2">Uncharacterized protein</fullName>
    </submittedName>
</protein>
<evidence type="ECO:0000313" key="2">
    <source>
        <dbReference type="EMBL" id="GIZ38731.1"/>
    </source>
</evidence>
<gene>
    <name evidence="2" type="ORF">CKM354_000213600</name>
</gene>
<evidence type="ECO:0000313" key="3">
    <source>
        <dbReference type="Proteomes" id="UP000825890"/>
    </source>
</evidence>
<reference evidence="2 3" key="1">
    <citation type="submission" date="2021-01" db="EMBL/GenBank/DDBJ databases">
        <title>Cercospora kikuchii MAFF 305040 whole genome shotgun sequence.</title>
        <authorList>
            <person name="Kashiwa T."/>
            <person name="Suzuki T."/>
        </authorList>
    </citation>
    <scope>NUCLEOTIDE SEQUENCE [LARGE SCALE GENOMIC DNA]</scope>
    <source>
        <strain evidence="2 3">MAFF 305040</strain>
    </source>
</reference>
<feature type="compositionally biased region" description="Basic and acidic residues" evidence="1">
    <location>
        <begin position="17"/>
        <end position="29"/>
    </location>
</feature>
<accession>A0A9P3F8Z4</accession>
<dbReference type="EMBL" id="BOLY01000001">
    <property type="protein sequence ID" value="GIZ38731.1"/>
    <property type="molecule type" value="Genomic_DNA"/>
</dbReference>
<dbReference type="Proteomes" id="UP000825890">
    <property type="component" value="Unassembled WGS sequence"/>
</dbReference>
<feature type="region of interest" description="Disordered" evidence="1">
    <location>
        <begin position="1"/>
        <end position="29"/>
    </location>
</feature>
<dbReference type="RefSeq" id="XP_044653218.1">
    <property type="nucleotide sequence ID" value="XM_044797283.1"/>
</dbReference>
<organism evidence="2 3">
    <name type="scientific">Cercospora kikuchii</name>
    <dbReference type="NCBI Taxonomy" id="84275"/>
    <lineage>
        <taxon>Eukaryota</taxon>
        <taxon>Fungi</taxon>
        <taxon>Dikarya</taxon>
        <taxon>Ascomycota</taxon>
        <taxon>Pezizomycotina</taxon>
        <taxon>Dothideomycetes</taxon>
        <taxon>Dothideomycetidae</taxon>
        <taxon>Mycosphaerellales</taxon>
        <taxon>Mycosphaerellaceae</taxon>
        <taxon>Cercospora</taxon>
    </lineage>
</organism>